<name>A0A4P9XPH2_9FUNG</name>
<evidence type="ECO:0000313" key="2">
    <source>
        <dbReference type="EMBL" id="RKP07907.1"/>
    </source>
</evidence>
<protein>
    <submittedName>
        <fullName evidence="2">Uncharacterized protein</fullName>
    </submittedName>
</protein>
<gene>
    <name evidence="2" type="ORF">THASP1DRAFT_30285</name>
</gene>
<dbReference type="OrthoDB" id="5596566at2759"/>
<sequence>MRPDLHKQRASRRYQARKGAAVAKAEAGAETAAVQPRSRKGGRPTKPVRDSGPAMTILGELAAQPGELPPSDDEEDQLLATVTAGTTSGAGQHAGTESNAAAAAAAAANMAVQALEEAREAHSLGQLLAIIDKHERATDQSTYFQFKDERDWLTADETEDLGGQSSLLQVVYGDLETSLGRLSVWQHLGAEPFDNTLDTDEDEDSDSNASTGETESTAQPRCDASKGVFYSSCQSDHTEDMYEDVDMMRWTVPAIPQGAVANLADTLKRRKEKMATASAATLAPTTSSTEDHTVASNTTVTTGPGVRSAAFTTVATGSASLSAPVVQSSARGRGYGELPSTSSGKDGAIASGPFTPATGRGRGRGRGIPMARGRGRGRGAGSAKDMEAWLDDVLG</sequence>
<feature type="region of interest" description="Disordered" evidence="1">
    <location>
        <begin position="277"/>
        <end position="305"/>
    </location>
</feature>
<feature type="compositionally biased region" description="Low complexity" evidence="1">
    <location>
        <begin position="17"/>
        <end position="34"/>
    </location>
</feature>
<feature type="region of interest" description="Disordered" evidence="1">
    <location>
        <begin position="318"/>
        <end position="395"/>
    </location>
</feature>
<feature type="compositionally biased region" description="Polar residues" evidence="1">
    <location>
        <begin position="318"/>
        <end position="330"/>
    </location>
</feature>
<proteinExistence type="predicted"/>
<feature type="compositionally biased region" description="Low complexity" evidence="1">
    <location>
        <begin position="277"/>
        <end position="288"/>
    </location>
</feature>
<dbReference type="Proteomes" id="UP000271241">
    <property type="component" value="Unassembled WGS sequence"/>
</dbReference>
<evidence type="ECO:0000313" key="3">
    <source>
        <dbReference type="Proteomes" id="UP000271241"/>
    </source>
</evidence>
<organism evidence="2 3">
    <name type="scientific">Thamnocephalis sphaerospora</name>
    <dbReference type="NCBI Taxonomy" id="78915"/>
    <lineage>
        <taxon>Eukaryota</taxon>
        <taxon>Fungi</taxon>
        <taxon>Fungi incertae sedis</taxon>
        <taxon>Zoopagomycota</taxon>
        <taxon>Zoopagomycotina</taxon>
        <taxon>Zoopagomycetes</taxon>
        <taxon>Zoopagales</taxon>
        <taxon>Sigmoideomycetaceae</taxon>
        <taxon>Thamnocephalis</taxon>
    </lineage>
</organism>
<feature type="compositionally biased region" description="Polar residues" evidence="1">
    <location>
        <begin position="209"/>
        <end position="219"/>
    </location>
</feature>
<feature type="compositionally biased region" description="Acidic residues" evidence="1">
    <location>
        <begin position="197"/>
        <end position="206"/>
    </location>
</feature>
<dbReference type="EMBL" id="KZ992659">
    <property type="protein sequence ID" value="RKP07907.1"/>
    <property type="molecule type" value="Genomic_DNA"/>
</dbReference>
<feature type="region of interest" description="Disordered" evidence="1">
    <location>
        <begin position="193"/>
        <end position="223"/>
    </location>
</feature>
<reference evidence="3" key="1">
    <citation type="journal article" date="2018" name="Nat. Microbiol.">
        <title>Leveraging single-cell genomics to expand the fungal tree of life.</title>
        <authorList>
            <person name="Ahrendt S.R."/>
            <person name="Quandt C.A."/>
            <person name="Ciobanu D."/>
            <person name="Clum A."/>
            <person name="Salamov A."/>
            <person name="Andreopoulos B."/>
            <person name="Cheng J.F."/>
            <person name="Woyke T."/>
            <person name="Pelin A."/>
            <person name="Henrissat B."/>
            <person name="Reynolds N.K."/>
            <person name="Benny G.L."/>
            <person name="Smith M.E."/>
            <person name="James T.Y."/>
            <person name="Grigoriev I.V."/>
        </authorList>
    </citation>
    <scope>NUCLEOTIDE SEQUENCE [LARGE SCALE GENOMIC DNA]</scope>
    <source>
        <strain evidence="3">RSA 1356</strain>
    </source>
</reference>
<feature type="region of interest" description="Disordered" evidence="1">
    <location>
        <begin position="1"/>
        <end position="75"/>
    </location>
</feature>
<evidence type="ECO:0000256" key="1">
    <source>
        <dbReference type="SAM" id="MobiDB-lite"/>
    </source>
</evidence>
<accession>A0A4P9XPH2</accession>
<keyword evidence="3" id="KW-1185">Reference proteome</keyword>
<dbReference type="AlphaFoldDB" id="A0A4P9XPH2"/>